<sequence>MPGGDAAQTSGFVFARDATTVDKLHAVLAIRGSGISDPTKSDPRRREGMILSFLDRLLRRAQSGISTDGQQIRSRLSQP</sequence>
<name>A0A0G4EYW7_VITBC</name>
<evidence type="ECO:0000313" key="2">
    <source>
        <dbReference type="Proteomes" id="UP000041254"/>
    </source>
</evidence>
<organism evidence="1 2">
    <name type="scientific">Vitrella brassicaformis (strain CCMP3155)</name>
    <dbReference type="NCBI Taxonomy" id="1169540"/>
    <lineage>
        <taxon>Eukaryota</taxon>
        <taxon>Sar</taxon>
        <taxon>Alveolata</taxon>
        <taxon>Colpodellida</taxon>
        <taxon>Vitrellaceae</taxon>
        <taxon>Vitrella</taxon>
    </lineage>
</organism>
<reference evidence="1 2" key="1">
    <citation type="submission" date="2014-11" db="EMBL/GenBank/DDBJ databases">
        <authorList>
            <person name="Zhu J."/>
            <person name="Qi W."/>
            <person name="Song R."/>
        </authorList>
    </citation>
    <scope>NUCLEOTIDE SEQUENCE [LARGE SCALE GENOMIC DNA]</scope>
</reference>
<protein>
    <submittedName>
        <fullName evidence="1">Uncharacterized protein</fullName>
    </submittedName>
</protein>
<dbReference type="InParanoid" id="A0A0G4EYW7"/>
<gene>
    <name evidence="1" type="ORF">Vbra_8450</name>
</gene>
<evidence type="ECO:0000313" key="1">
    <source>
        <dbReference type="EMBL" id="CEM03694.1"/>
    </source>
</evidence>
<dbReference type="Proteomes" id="UP000041254">
    <property type="component" value="Unassembled WGS sequence"/>
</dbReference>
<dbReference type="VEuPathDB" id="CryptoDB:Vbra_8450"/>
<keyword evidence="2" id="KW-1185">Reference proteome</keyword>
<dbReference type="AlphaFoldDB" id="A0A0G4EYW7"/>
<proteinExistence type="predicted"/>
<dbReference type="EMBL" id="CDMY01000347">
    <property type="protein sequence ID" value="CEM03694.1"/>
    <property type="molecule type" value="Genomic_DNA"/>
</dbReference>
<accession>A0A0G4EYW7</accession>